<comment type="similarity">
    <text evidence="2 9">Belongs to the glycosyl hydrolase 31 family.</text>
</comment>
<evidence type="ECO:0000259" key="12">
    <source>
        <dbReference type="Pfam" id="PF13802"/>
    </source>
</evidence>
<organism evidence="14 15">
    <name type="scientific">Riccia fluitans</name>
    <dbReference type="NCBI Taxonomy" id="41844"/>
    <lineage>
        <taxon>Eukaryota</taxon>
        <taxon>Viridiplantae</taxon>
        <taxon>Streptophyta</taxon>
        <taxon>Embryophyta</taxon>
        <taxon>Marchantiophyta</taxon>
        <taxon>Marchantiopsida</taxon>
        <taxon>Marchantiidae</taxon>
        <taxon>Marchantiales</taxon>
        <taxon>Ricciaceae</taxon>
        <taxon>Riccia</taxon>
    </lineage>
</organism>
<accession>A0ABD1XMM2</accession>
<dbReference type="SUPFAM" id="SSF51011">
    <property type="entry name" value="Glycosyl hydrolase domain"/>
    <property type="match status" value="1"/>
</dbReference>
<evidence type="ECO:0000256" key="9">
    <source>
        <dbReference type="RuleBase" id="RU361185"/>
    </source>
</evidence>
<dbReference type="GO" id="GO:0090599">
    <property type="term" value="F:alpha-glucosidase activity"/>
    <property type="evidence" value="ECO:0007669"/>
    <property type="project" value="UniProtKB-ARBA"/>
</dbReference>
<keyword evidence="5 9" id="KW-0378">Hydrolase</keyword>
<dbReference type="Gene3D" id="3.20.20.80">
    <property type="entry name" value="Glycosidases"/>
    <property type="match status" value="1"/>
</dbReference>
<keyword evidence="6" id="KW-0325">Glycoprotein</keyword>
<dbReference type="FunFam" id="2.60.40.1180:FF:000044">
    <property type="entry name" value="Alpha-glucosidase 1"/>
    <property type="match status" value="1"/>
</dbReference>
<evidence type="ECO:0000256" key="8">
    <source>
        <dbReference type="ARBA" id="ARBA00041343"/>
    </source>
</evidence>
<comment type="caution">
    <text evidence="14">The sequence shown here is derived from an EMBL/GenBank/DDBJ whole genome shotgun (WGS) entry which is preliminary data.</text>
</comment>
<proteinExistence type="inferred from homology"/>
<evidence type="ECO:0000259" key="11">
    <source>
        <dbReference type="Pfam" id="PF01055"/>
    </source>
</evidence>
<dbReference type="InterPro" id="IPR025887">
    <property type="entry name" value="Glyco_hydro_31_N_dom"/>
</dbReference>
<dbReference type="CDD" id="cd06602">
    <property type="entry name" value="GH31_MGAM_SI_GAA"/>
    <property type="match status" value="1"/>
</dbReference>
<feature type="signal peptide" evidence="10">
    <location>
        <begin position="1"/>
        <end position="25"/>
    </location>
</feature>
<dbReference type="PROSITE" id="PS00129">
    <property type="entry name" value="GLYCOSYL_HYDROL_F31_1"/>
    <property type="match status" value="1"/>
</dbReference>
<dbReference type="InterPro" id="IPR048395">
    <property type="entry name" value="Glyco_hydro_31_C"/>
</dbReference>
<dbReference type="SUPFAM" id="SSF74650">
    <property type="entry name" value="Galactose mutarotase-like"/>
    <property type="match status" value="1"/>
</dbReference>
<gene>
    <name evidence="14" type="ORF">R1flu_028767</name>
</gene>
<evidence type="ECO:0000256" key="1">
    <source>
        <dbReference type="ARBA" id="ARBA00001657"/>
    </source>
</evidence>
<keyword evidence="4 10" id="KW-0732">Signal</keyword>
<dbReference type="SUPFAM" id="SSF51445">
    <property type="entry name" value="(Trans)glycosidases"/>
    <property type="match status" value="1"/>
</dbReference>
<feature type="domain" description="Glycoside hydrolase family 31 N-terminal" evidence="12">
    <location>
        <begin position="68"/>
        <end position="243"/>
    </location>
</feature>
<dbReference type="Gene3D" id="2.60.40.1760">
    <property type="entry name" value="glycosyl hydrolase (family 31)"/>
    <property type="match status" value="1"/>
</dbReference>
<dbReference type="AlphaFoldDB" id="A0ABD1XMM2"/>
<evidence type="ECO:0000313" key="15">
    <source>
        <dbReference type="Proteomes" id="UP001605036"/>
    </source>
</evidence>
<feature type="domain" description="Glycosyl hydrolase family 31 C-terminal" evidence="13">
    <location>
        <begin position="669"/>
        <end position="760"/>
    </location>
</feature>
<dbReference type="InterPro" id="IPR000322">
    <property type="entry name" value="Glyco_hydro_31_TIM"/>
</dbReference>
<dbReference type="Pfam" id="PF13802">
    <property type="entry name" value="Gal_mutarotas_2"/>
    <property type="match status" value="1"/>
</dbReference>
<dbReference type="EMBL" id="JBHFFA010000008">
    <property type="protein sequence ID" value="KAL2610194.1"/>
    <property type="molecule type" value="Genomic_DNA"/>
</dbReference>
<evidence type="ECO:0000256" key="2">
    <source>
        <dbReference type="ARBA" id="ARBA00007806"/>
    </source>
</evidence>
<comment type="catalytic activity">
    <reaction evidence="1">
        <text>Hydrolysis of terminal, non-reducing (1-&gt;4)-linked alpha-D-glucose residues with release of alpha-D-glucose.</text>
        <dbReference type="EC" id="3.2.1.20"/>
    </reaction>
</comment>
<evidence type="ECO:0000256" key="10">
    <source>
        <dbReference type="SAM" id="SignalP"/>
    </source>
</evidence>
<reference evidence="14 15" key="1">
    <citation type="submission" date="2024-09" db="EMBL/GenBank/DDBJ databases">
        <title>Chromosome-scale assembly of Riccia fluitans.</title>
        <authorList>
            <person name="Paukszto L."/>
            <person name="Sawicki J."/>
            <person name="Karawczyk K."/>
            <person name="Piernik-Szablinska J."/>
            <person name="Szczecinska M."/>
            <person name="Mazdziarz M."/>
        </authorList>
    </citation>
    <scope>NUCLEOTIDE SEQUENCE [LARGE SCALE GENOMIC DNA]</scope>
    <source>
        <strain evidence="14">Rf_01</strain>
        <tissue evidence="14">Aerial parts of the thallus</tissue>
    </source>
</reference>
<keyword evidence="15" id="KW-1185">Reference proteome</keyword>
<dbReference type="InterPro" id="IPR013780">
    <property type="entry name" value="Glyco_hydro_b"/>
</dbReference>
<dbReference type="InterPro" id="IPR011013">
    <property type="entry name" value="Gal_mutarotase_sf_dom"/>
</dbReference>
<name>A0ABD1XMM2_9MARC</name>
<evidence type="ECO:0000259" key="13">
    <source>
        <dbReference type="Pfam" id="PF21365"/>
    </source>
</evidence>
<dbReference type="Gene3D" id="2.60.40.1180">
    <property type="entry name" value="Golgi alpha-mannosidase II"/>
    <property type="match status" value="2"/>
</dbReference>
<evidence type="ECO:0000256" key="6">
    <source>
        <dbReference type="ARBA" id="ARBA00023180"/>
    </source>
</evidence>
<evidence type="ECO:0000256" key="5">
    <source>
        <dbReference type="ARBA" id="ARBA00022801"/>
    </source>
</evidence>
<dbReference type="PANTHER" id="PTHR22762">
    <property type="entry name" value="ALPHA-GLUCOSIDASE"/>
    <property type="match status" value="1"/>
</dbReference>
<feature type="chain" id="PRO_5044853127" description="alpha-glucosidase" evidence="10">
    <location>
        <begin position="26"/>
        <end position="907"/>
    </location>
</feature>
<evidence type="ECO:0000256" key="4">
    <source>
        <dbReference type="ARBA" id="ARBA00022729"/>
    </source>
</evidence>
<dbReference type="Pfam" id="PF01055">
    <property type="entry name" value="Glyco_hydro_31_2nd"/>
    <property type="match status" value="1"/>
</dbReference>
<dbReference type="InterPro" id="IPR030459">
    <property type="entry name" value="Glyco_hydro_31_CS"/>
</dbReference>
<evidence type="ECO:0000313" key="14">
    <source>
        <dbReference type="EMBL" id="KAL2610194.1"/>
    </source>
</evidence>
<dbReference type="PANTHER" id="PTHR22762:SF133">
    <property type="entry name" value="P-TYPE DOMAIN-CONTAINING PROTEIN"/>
    <property type="match status" value="1"/>
</dbReference>
<feature type="domain" description="Glycoside hydrolase family 31 TIM barrel" evidence="11">
    <location>
        <begin position="286"/>
        <end position="660"/>
    </location>
</feature>
<dbReference type="Proteomes" id="UP001605036">
    <property type="component" value="Unassembled WGS sequence"/>
</dbReference>
<dbReference type="PROSITE" id="PS00707">
    <property type="entry name" value="GLYCOSYL_HYDROL_F31_2"/>
    <property type="match status" value="1"/>
</dbReference>
<evidence type="ECO:0000256" key="3">
    <source>
        <dbReference type="ARBA" id="ARBA00012741"/>
    </source>
</evidence>
<dbReference type="CDD" id="cd14752">
    <property type="entry name" value="GH31_N"/>
    <property type="match status" value="1"/>
</dbReference>
<dbReference type="InterPro" id="IPR017853">
    <property type="entry name" value="GH"/>
</dbReference>
<dbReference type="EC" id="3.2.1.20" evidence="3"/>
<evidence type="ECO:0000256" key="7">
    <source>
        <dbReference type="ARBA" id="ARBA00023295"/>
    </source>
</evidence>
<protein>
    <recommendedName>
        <fullName evidence="3">alpha-glucosidase</fullName>
        <ecNumber evidence="3">3.2.1.20</ecNumber>
    </recommendedName>
    <alternativeName>
        <fullName evidence="8">Maltase</fullName>
    </alternativeName>
</protein>
<keyword evidence="7 9" id="KW-0326">Glycosidase</keyword>
<dbReference type="InterPro" id="IPR030458">
    <property type="entry name" value="Glyco_hydro_31_AS"/>
</dbReference>
<sequence length="907" mass="101345">MGSLTRFSVALALVCYSLLFLSANGDYTGGYDLVSISDYNDGKGLIAYLKVIDDKNTTFGASVEELRLSVRVETDERVRVRITDNRSDRWEIPEWVVQRGGVGSLSALSASPPRNAEKQGELPVGNSSLKFSYTSEPFGFAVSRPETGEVLFNTTPVSDMNGLVFKDQYLEITTQLPEEAVLYGLGESTRPDGLKLAHNRVYTLWATDIGSNIPDIDLYGTYPFYLAMRDGVAHGVLLMNSNGMDIVYGDTSLTYRVIGGVFDFYFFAGPTPLSIVDQYTQLVGRPAAMPYWSLGFHQSRYGYKSLAEVEEVVDRYAAAEIPLETMWSDIDYMDGYRDFTIDQTNYPEEKLRAFVKKLHDNYQKYVIILDPGIAIDESYPTYKRGVDLDIYIRNKYGDRYLAQVWPGPVNFPDFFHPNAEKFWTDEIVDFHKRVGFDGLWIDMNEAANFCTGPECVIDPDVLCPGEDYTICCLLCQAEKNVSRWDDPPYKINCIGKYREINGRTIAMSALHHGGIKEYDAHNLFGLTESIMTYSALKTLFPEKRPFLLSRSTFVGSGVVTAHWTGDNGATFADLAYSIVSCLNSGMFGVPMVGADICGFGGQTTEELCSRWIQVGAFYPFSRDHADINSRHQELYLWDSVAKVARTVLGLRYKLLPYYYTRMLEAHSTGAPIMRPLFFEFPSDTATLSINTQFLVGRGLLVSPVVAEGQETVNAYFPPGVWYSAFDPSKIIKVQGSSGEFHVLPAPVNTIQVHYRAGFIIPMQEPAMTTTLARKTPFTLLVIFGDGPEDSAAGELFLDYGEEREMRVMKEKSTFIKFTAKKSEGRGALLSTVTEGAFALSQHVMLHKITILGLPDIPSRVRMNGIWTKHPVSSNAEGSIDISELNLSLGKSFHLSWHYDQSGSAYVL</sequence>
<dbReference type="Pfam" id="PF21365">
    <property type="entry name" value="Glyco_hydro_31_3rd"/>
    <property type="match status" value="1"/>
</dbReference>